<keyword evidence="2 3" id="KW-0808">Transferase</keyword>
<dbReference type="InterPro" id="IPR004398">
    <property type="entry name" value="RNA_MeTrfase_RsmD"/>
</dbReference>
<dbReference type="PROSITE" id="PS00092">
    <property type="entry name" value="N6_MTASE"/>
    <property type="match status" value="1"/>
</dbReference>
<dbReference type="GO" id="GO:0052913">
    <property type="term" value="F:16S rRNA (guanine(966)-N(2))-methyltransferase activity"/>
    <property type="evidence" value="ECO:0007669"/>
    <property type="project" value="UniProtKB-EC"/>
</dbReference>
<dbReference type="EMBL" id="JBBMFD010000006">
    <property type="protein sequence ID" value="MEQ2440280.1"/>
    <property type="molecule type" value="Genomic_DNA"/>
</dbReference>
<name>A0ABV1E0M2_9FIRM</name>
<organism evidence="3 4">
    <name type="scientific">Solibaculum intestinale</name>
    <dbReference type="NCBI Taxonomy" id="3133165"/>
    <lineage>
        <taxon>Bacteria</taxon>
        <taxon>Bacillati</taxon>
        <taxon>Bacillota</taxon>
        <taxon>Clostridia</taxon>
        <taxon>Eubacteriales</taxon>
        <taxon>Oscillospiraceae</taxon>
        <taxon>Solibaculum</taxon>
    </lineage>
</organism>
<keyword evidence="4" id="KW-1185">Reference proteome</keyword>
<dbReference type="EC" id="2.1.1.171" evidence="3"/>
<dbReference type="InterPro" id="IPR002052">
    <property type="entry name" value="DNA_methylase_N6_adenine_CS"/>
</dbReference>
<dbReference type="CDD" id="cd02440">
    <property type="entry name" value="AdoMet_MTases"/>
    <property type="match status" value="1"/>
</dbReference>
<evidence type="ECO:0000256" key="1">
    <source>
        <dbReference type="ARBA" id="ARBA00022603"/>
    </source>
</evidence>
<accession>A0ABV1E0M2</accession>
<comment type="caution">
    <text evidence="3">The sequence shown here is derived from an EMBL/GenBank/DDBJ whole genome shotgun (WGS) entry which is preliminary data.</text>
</comment>
<dbReference type="PIRSF" id="PIRSF004553">
    <property type="entry name" value="CHP00095"/>
    <property type="match status" value="1"/>
</dbReference>
<keyword evidence="1 3" id="KW-0489">Methyltransferase</keyword>
<evidence type="ECO:0000313" key="3">
    <source>
        <dbReference type="EMBL" id="MEQ2440280.1"/>
    </source>
</evidence>
<dbReference type="InterPro" id="IPR029063">
    <property type="entry name" value="SAM-dependent_MTases_sf"/>
</dbReference>
<reference evidence="3 4" key="1">
    <citation type="submission" date="2024-03" db="EMBL/GenBank/DDBJ databases">
        <title>Human intestinal bacterial collection.</title>
        <authorList>
            <person name="Pauvert C."/>
            <person name="Hitch T.C.A."/>
            <person name="Clavel T."/>
        </authorList>
    </citation>
    <scope>NUCLEOTIDE SEQUENCE [LARGE SCALE GENOMIC DNA]</scope>
    <source>
        <strain evidence="3 4">CLA-JM-H44</strain>
    </source>
</reference>
<dbReference type="RefSeq" id="WP_349218740.1">
    <property type="nucleotide sequence ID" value="NZ_JBBMFD010000006.1"/>
</dbReference>
<dbReference type="Gene3D" id="3.40.50.150">
    <property type="entry name" value="Vaccinia Virus protein VP39"/>
    <property type="match status" value="1"/>
</dbReference>
<proteinExistence type="predicted"/>
<dbReference type="Pfam" id="PF03602">
    <property type="entry name" value="Cons_hypoth95"/>
    <property type="match status" value="1"/>
</dbReference>
<dbReference type="Proteomes" id="UP001489509">
    <property type="component" value="Unassembled WGS sequence"/>
</dbReference>
<dbReference type="PANTHER" id="PTHR43542">
    <property type="entry name" value="METHYLTRANSFERASE"/>
    <property type="match status" value="1"/>
</dbReference>
<gene>
    <name evidence="3" type="primary">rsmD</name>
    <name evidence="3" type="ORF">WMO26_05500</name>
</gene>
<evidence type="ECO:0000256" key="2">
    <source>
        <dbReference type="ARBA" id="ARBA00022679"/>
    </source>
</evidence>
<dbReference type="NCBIfam" id="TIGR00095">
    <property type="entry name" value="16S rRNA (guanine(966)-N(2))-methyltransferase RsmD"/>
    <property type="match status" value="1"/>
</dbReference>
<protein>
    <submittedName>
        <fullName evidence="3">16S rRNA (Guanine(966)-N(2))-methyltransferase RsmD</fullName>
        <ecNumber evidence="3">2.1.1.171</ecNumber>
    </submittedName>
</protein>
<dbReference type="PANTHER" id="PTHR43542:SF1">
    <property type="entry name" value="METHYLTRANSFERASE"/>
    <property type="match status" value="1"/>
</dbReference>
<sequence>MRVITGTARGRRLITREGEDVRPTSDRVKEAAFSIIQFEVEGRKVLDLFAGSGQMGIEALSRGAASAVFVDQSAKSVEVVRKNLETVGFEGKAQVFTTGYDAFLLSTADRFDLAFLDPPYEKGFVEKALPLLAPKMNPGGVILCEHSERENPPGEIGGGFALIRTYRYGKIRLSVYRGGTED</sequence>
<evidence type="ECO:0000313" key="4">
    <source>
        <dbReference type="Proteomes" id="UP001489509"/>
    </source>
</evidence>
<dbReference type="SUPFAM" id="SSF53335">
    <property type="entry name" value="S-adenosyl-L-methionine-dependent methyltransferases"/>
    <property type="match status" value="1"/>
</dbReference>